<comment type="caution">
    <text evidence="2">The sequence shown here is derived from an EMBL/GenBank/DDBJ whole genome shotgun (WGS) entry which is preliminary data.</text>
</comment>
<evidence type="ECO:0000313" key="3">
    <source>
        <dbReference type="Proteomes" id="UP000020467"/>
    </source>
</evidence>
<evidence type="ECO:0000256" key="1">
    <source>
        <dbReference type="SAM" id="MobiDB-lite"/>
    </source>
</evidence>
<name>A0A010SME9_9PEZI</name>
<dbReference type="KEGG" id="cfj:CFIO01_10158"/>
<reference evidence="2 3" key="1">
    <citation type="submission" date="2014-02" db="EMBL/GenBank/DDBJ databases">
        <title>The genome sequence of Colletotrichum fioriniae PJ7.</title>
        <authorList>
            <person name="Baroncelli R."/>
            <person name="Thon M.R."/>
        </authorList>
    </citation>
    <scope>NUCLEOTIDE SEQUENCE [LARGE SCALE GENOMIC DNA]</scope>
    <source>
        <strain evidence="2 3">PJ7</strain>
    </source>
</reference>
<dbReference type="eggNOG" id="ENOG502SHH0">
    <property type="taxonomic scope" value="Eukaryota"/>
</dbReference>
<sequence length="293" mass="34150">MCRACERLSYDPFPDVPSEEEDNEEDEVNEHQSHQAPFVPPRRKKLKTLVTVVIPAPSHDGTPILAAYSKLQVASQPDDWDHSYQGQAPFGMAVYDLTPTATPNRATKMAHALSRRAYDHNREWGRDRIEVVCFPLPSHLTFEERAKACIRHHGHEVRSRAVMDNVDDAKFWFLPEDFGNEWYSRSIIVIDRLEDNWEDAFECDDRKTRPEDENTRSSFGSFTTVYWRPREETWEYYEDELRPESRMKMRKYGLESVGRMLGSEGIGNSMRGFYEHFAPDGVLDRELAVARTR</sequence>
<keyword evidence="3" id="KW-1185">Reference proteome</keyword>
<dbReference type="Proteomes" id="UP000020467">
    <property type="component" value="Unassembled WGS sequence"/>
</dbReference>
<gene>
    <name evidence="2" type="ORF">CFIO01_10158</name>
</gene>
<protein>
    <submittedName>
        <fullName evidence="2">Uncharacterized protein</fullName>
    </submittedName>
</protein>
<feature type="compositionally biased region" description="Acidic residues" evidence="1">
    <location>
        <begin position="17"/>
        <end position="28"/>
    </location>
</feature>
<dbReference type="OrthoDB" id="4837163at2759"/>
<evidence type="ECO:0000313" key="2">
    <source>
        <dbReference type="EMBL" id="EXF86088.1"/>
    </source>
</evidence>
<feature type="region of interest" description="Disordered" evidence="1">
    <location>
        <begin position="1"/>
        <end position="41"/>
    </location>
</feature>
<accession>A0A010SME9</accession>
<dbReference type="HOGENOM" id="CLU_082769_0_0_1"/>
<proteinExistence type="predicted"/>
<organism evidence="2 3">
    <name type="scientific">Colletotrichum fioriniae PJ7</name>
    <dbReference type="NCBI Taxonomy" id="1445577"/>
    <lineage>
        <taxon>Eukaryota</taxon>
        <taxon>Fungi</taxon>
        <taxon>Dikarya</taxon>
        <taxon>Ascomycota</taxon>
        <taxon>Pezizomycotina</taxon>
        <taxon>Sordariomycetes</taxon>
        <taxon>Hypocreomycetidae</taxon>
        <taxon>Glomerellales</taxon>
        <taxon>Glomerellaceae</taxon>
        <taxon>Colletotrichum</taxon>
        <taxon>Colletotrichum acutatum species complex</taxon>
    </lineage>
</organism>
<dbReference type="AlphaFoldDB" id="A0A010SME9"/>
<dbReference type="EMBL" id="JARH01000034">
    <property type="protein sequence ID" value="EXF86088.1"/>
    <property type="molecule type" value="Genomic_DNA"/>
</dbReference>